<sequence>MKLLNAGVVQKPLLSYKSGLPRIVYYHLVSNSCHIPYYYKKNVFTERILNEQLTWYKKNGYTFITLDEAVWLVENNEKATKTIAFTTDDGFQENYSVMAPVFSRFNIKPTLFLLSNCLDNNDLMWNNKIYLIQNKISKEKEAALCRELAQQYHLPPDQKSIIALSNYFPMAAKEAITNRAWELAGMPPLKQYLAEIQPYLTNKQVSELLGLGYSLGSHSMSHPEFSKLTDTEAKIEMLGSKKILAETFNTEVRYFSYPYGKRVPNKAVESEILQAGAYKILLGTKSNLTNNLRNKIWERDKMEQEQVKSQFWFTAIPVFRNTVLRPLGLYL</sequence>
<reference evidence="4 5" key="1">
    <citation type="submission" date="2020-12" db="EMBL/GenBank/DDBJ databases">
        <title>Bacterial novel species Adhaeribacter sp. BT258 isolated from soil.</title>
        <authorList>
            <person name="Jung H.-Y."/>
        </authorList>
    </citation>
    <scope>NUCLEOTIDE SEQUENCE [LARGE SCALE GENOMIC DNA]</scope>
    <source>
        <strain evidence="4 5">BT258</strain>
    </source>
</reference>
<feature type="domain" description="NodB homology" evidence="3">
    <location>
        <begin position="81"/>
        <end position="331"/>
    </location>
</feature>
<dbReference type="Pfam" id="PF01522">
    <property type="entry name" value="Polysacc_deac_1"/>
    <property type="match status" value="1"/>
</dbReference>
<evidence type="ECO:0000256" key="1">
    <source>
        <dbReference type="ARBA" id="ARBA00004613"/>
    </source>
</evidence>
<dbReference type="PANTHER" id="PTHR34216:SF3">
    <property type="entry name" value="POLY-BETA-1,6-N-ACETYL-D-GLUCOSAMINE N-DEACETYLASE"/>
    <property type="match status" value="1"/>
</dbReference>
<dbReference type="InterPro" id="IPR011330">
    <property type="entry name" value="Glyco_hydro/deAcase_b/a-brl"/>
</dbReference>
<evidence type="ECO:0000313" key="4">
    <source>
        <dbReference type="EMBL" id="MBK0401915.1"/>
    </source>
</evidence>
<dbReference type="CDD" id="cd10918">
    <property type="entry name" value="CE4_NodB_like_5s_6s"/>
    <property type="match status" value="1"/>
</dbReference>
<protein>
    <submittedName>
        <fullName evidence="4">Polysaccharide deacetylase family protein</fullName>
    </submittedName>
</protein>
<evidence type="ECO:0000259" key="3">
    <source>
        <dbReference type="PROSITE" id="PS51677"/>
    </source>
</evidence>
<keyword evidence="5" id="KW-1185">Reference proteome</keyword>
<evidence type="ECO:0000313" key="5">
    <source>
        <dbReference type="Proteomes" id="UP000644147"/>
    </source>
</evidence>
<dbReference type="PANTHER" id="PTHR34216">
    <property type="match status" value="1"/>
</dbReference>
<organism evidence="4 5">
    <name type="scientific">Adhaeribacter terrigena</name>
    <dbReference type="NCBI Taxonomy" id="2793070"/>
    <lineage>
        <taxon>Bacteria</taxon>
        <taxon>Pseudomonadati</taxon>
        <taxon>Bacteroidota</taxon>
        <taxon>Cytophagia</taxon>
        <taxon>Cytophagales</taxon>
        <taxon>Hymenobacteraceae</taxon>
        <taxon>Adhaeribacter</taxon>
    </lineage>
</organism>
<keyword evidence="2" id="KW-0732">Signal</keyword>
<comment type="subcellular location">
    <subcellularLocation>
        <location evidence="1">Secreted</location>
    </subcellularLocation>
</comment>
<comment type="caution">
    <text evidence="4">The sequence shown here is derived from an EMBL/GenBank/DDBJ whole genome shotgun (WGS) entry which is preliminary data.</text>
</comment>
<dbReference type="SUPFAM" id="SSF88713">
    <property type="entry name" value="Glycoside hydrolase/deacetylase"/>
    <property type="match status" value="1"/>
</dbReference>
<dbReference type="Proteomes" id="UP000644147">
    <property type="component" value="Unassembled WGS sequence"/>
</dbReference>
<proteinExistence type="predicted"/>
<gene>
    <name evidence="4" type="ORF">I5M27_02895</name>
</gene>
<evidence type="ECO:0000256" key="2">
    <source>
        <dbReference type="ARBA" id="ARBA00022729"/>
    </source>
</evidence>
<name>A0ABS1C080_9BACT</name>
<dbReference type="InterPro" id="IPR051398">
    <property type="entry name" value="Polysacch_Deacetylase"/>
</dbReference>
<accession>A0ABS1C080</accession>
<dbReference type="EMBL" id="JAEHFX010000001">
    <property type="protein sequence ID" value="MBK0401915.1"/>
    <property type="molecule type" value="Genomic_DNA"/>
</dbReference>
<dbReference type="Gene3D" id="3.20.20.370">
    <property type="entry name" value="Glycoside hydrolase/deacetylase"/>
    <property type="match status" value="1"/>
</dbReference>
<dbReference type="PROSITE" id="PS51677">
    <property type="entry name" value="NODB"/>
    <property type="match status" value="1"/>
</dbReference>
<dbReference type="RefSeq" id="WP_200504516.1">
    <property type="nucleotide sequence ID" value="NZ_JAEHFX010000001.1"/>
</dbReference>
<dbReference type="InterPro" id="IPR002509">
    <property type="entry name" value="NODB_dom"/>
</dbReference>